<accession>A0A5P2BW54</accession>
<dbReference type="RefSeq" id="WP_150216813.1">
    <property type="nucleotide sequence ID" value="NZ_CP029192.1"/>
</dbReference>
<organism evidence="1 2">
    <name type="scientific">Streptomyces venezuelae</name>
    <dbReference type="NCBI Taxonomy" id="54571"/>
    <lineage>
        <taxon>Bacteria</taxon>
        <taxon>Bacillati</taxon>
        <taxon>Actinomycetota</taxon>
        <taxon>Actinomycetes</taxon>
        <taxon>Kitasatosporales</taxon>
        <taxon>Streptomycetaceae</taxon>
        <taxon>Streptomyces</taxon>
    </lineage>
</organism>
<evidence type="ECO:0000313" key="1">
    <source>
        <dbReference type="EMBL" id="QES34722.1"/>
    </source>
</evidence>
<dbReference type="EMBL" id="CP029192">
    <property type="protein sequence ID" value="QES34722.1"/>
    <property type="molecule type" value="Genomic_DNA"/>
</dbReference>
<sequence length="303" mass="33252">MQHSKYALAAYDPEAAPYDEIWALCADARHLFADQLPDRTGLYEERDAPSDALTEPPVRLLGCAPRGVLKDALESGRGDLGHGRVLRLARSGRPLQHAVEGEVVAWVPSARGRGLVDLALDPWTARPPRAAGMVWDAWWSGWPTEPNVWARDGTGTDGRSHWLTVARRHAGRPDPDRPDRAPGTAYHLDGRHITDESAFYCALGEAVHGPGGYAGRSPETLADCLRATEDRLRTTEDRLRAPKDCPRGTTNAPPPPTLVWHTAHKARTCLGVTPVTSRTDDRAPTFEELLALLRQMDIQVVLA</sequence>
<dbReference type="OrthoDB" id="8859549at2"/>
<dbReference type="SUPFAM" id="SSF52038">
    <property type="entry name" value="Barstar-related"/>
    <property type="match status" value="1"/>
</dbReference>
<dbReference type="InterPro" id="IPR035905">
    <property type="entry name" value="Barstar-like_sf"/>
</dbReference>
<reference evidence="1 2" key="1">
    <citation type="submission" date="2018-05" db="EMBL/GenBank/DDBJ databases">
        <title>Streptomyces venezuelae.</title>
        <authorList>
            <person name="Kim W."/>
            <person name="Lee N."/>
            <person name="Cho B.-K."/>
        </authorList>
    </citation>
    <scope>NUCLEOTIDE SEQUENCE [LARGE SCALE GENOMIC DNA]</scope>
    <source>
        <strain evidence="1 2">ATCC 14584</strain>
    </source>
</reference>
<dbReference type="Gene3D" id="3.30.370.10">
    <property type="entry name" value="Barstar-like"/>
    <property type="match status" value="1"/>
</dbReference>
<dbReference type="AlphaFoldDB" id="A0A5P2BW54"/>
<name>A0A5P2BW54_STRVZ</name>
<dbReference type="Proteomes" id="UP000322927">
    <property type="component" value="Chromosome"/>
</dbReference>
<gene>
    <name evidence="1" type="ORF">DEJ48_16090</name>
</gene>
<evidence type="ECO:0000313" key="2">
    <source>
        <dbReference type="Proteomes" id="UP000322927"/>
    </source>
</evidence>
<proteinExistence type="predicted"/>
<protein>
    <submittedName>
        <fullName evidence="1">Uncharacterized protein</fullName>
    </submittedName>
</protein>